<organism evidence="1">
    <name type="scientific">Arundo donax</name>
    <name type="common">Giant reed</name>
    <name type="synonym">Donax arundinaceus</name>
    <dbReference type="NCBI Taxonomy" id="35708"/>
    <lineage>
        <taxon>Eukaryota</taxon>
        <taxon>Viridiplantae</taxon>
        <taxon>Streptophyta</taxon>
        <taxon>Embryophyta</taxon>
        <taxon>Tracheophyta</taxon>
        <taxon>Spermatophyta</taxon>
        <taxon>Magnoliopsida</taxon>
        <taxon>Liliopsida</taxon>
        <taxon>Poales</taxon>
        <taxon>Poaceae</taxon>
        <taxon>PACMAD clade</taxon>
        <taxon>Arundinoideae</taxon>
        <taxon>Arundineae</taxon>
        <taxon>Arundo</taxon>
    </lineage>
</organism>
<dbReference type="AlphaFoldDB" id="A0A0A9C1X6"/>
<sequence>MYNSIHCPKLDGTTEESTLLLTIESGY</sequence>
<reference evidence="1" key="2">
    <citation type="journal article" date="2015" name="Data Brief">
        <title>Shoot transcriptome of the giant reed, Arundo donax.</title>
        <authorList>
            <person name="Barrero R.A."/>
            <person name="Guerrero F.D."/>
            <person name="Moolhuijzen P."/>
            <person name="Goolsby J.A."/>
            <person name="Tidwell J."/>
            <person name="Bellgard S.E."/>
            <person name="Bellgard M.I."/>
        </authorList>
    </citation>
    <scope>NUCLEOTIDE SEQUENCE</scope>
    <source>
        <tissue evidence="1">Shoot tissue taken approximately 20 cm above the soil surface</tissue>
    </source>
</reference>
<dbReference type="EMBL" id="GBRH01232373">
    <property type="protein sequence ID" value="JAD65522.1"/>
    <property type="molecule type" value="Transcribed_RNA"/>
</dbReference>
<reference evidence="1" key="1">
    <citation type="submission" date="2014-09" db="EMBL/GenBank/DDBJ databases">
        <authorList>
            <person name="Magalhaes I.L.F."/>
            <person name="Oliveira U."/>
            <person name="Santos F.R."/>
            <person name="Vidigal T.H.D.A."/>
            <person name="Brescovit A.D."/>
            <person name="Santos A.J."/>
        </authorList>
    </citation>
    <scope>NUCLEOTIDE SEQUENCE</scope>
    <source>
        <tissue evidence="1">Shoot tissue taken approximately 20 cm above the soil surface</tissue>
    </source>
</reference>
<protein>
    <submittedName>
        <fullName evidence="1">Uncharacterized protein</fullName>
    </submittedName>
</protein>
<proteinExistence type="predicted"/>
<evidence type="ECO:0000313" key="1">
    <source>
        <dbReference type="EMBL" id="JAD65522.1"/>
    </source>
</evidence>
<accession>A0A0A9C1X6</accession>
<name>A0A0A9C1X6_ARUDO</name>